<dbReference type="EMBL" id="VMQU01000168">
    <property type="protein sequence ID" value="TVS82879.1"/>
    <property type="molecule type" value="Genomic_DNA"/>
</dbReference>
<dbReference type="Gene3D" id="3.90.550.10">
    <property type="entry name" value="Spore Coat Polysaccharide Biosynthesis Protein SpsA, Chain A"/>
    <property type="match status" value="1"/>
</dbReference>
<dbReference type="PANTHER" id="PTHR43179:SF7">
    <property type="entry name" value="RHAMNOSYLTRANSFERASE WBBL"/>
    <property type="match status" value="1"/>
</dbReference>
<gene>
    <name evidence="2" type="ORF">FPZ47_24820</name>
</gene>
<feature type="region of interest" description="Disordered" evidence="1">
    <location>
        <begin position="1"/>
        <end position="28"/>
    </location>
</feature>
<keyword evidence="3" id="KW-1185">Reference proteome</keyword>
<organism evidence="2 3">
    <name type="scientific">Mycobacterium helveticum</name>
    <dbReference type="NCBI Taxonomy" id="2592811"/>
    <lineage>
        <taxon>Bacteria</taxon>
        <taxon>Bacillati</taxon>
        <taxon>Actinomycetota</taxon>
        <taxon>Actinomycetes</taxon>
        <taxon>Mycobacteriales</taxon>
        <taxon>Mycobacteriaceae</taxon>
        <taxon>Mycobacterium</taxon>
    </lineage>
</organism>
<reference evidence="2 3" key="1">
    <citation type="submission" date="2019-07" db="EMBL/GenBank/DDBJ databases">
        <title>New Mycobacterium species.</title>
        <authorList>
            <person name="Tortoli E."/>
            <person name="Ghielmetti G."/>
            <person name="Friedel U."/>
            <person name="Trovato A."/>
        </authorList>
    </citation>
    <scope>NUCLEOTIDE SEQUENCE [LARGE SCALE GENOMIC DNA]</scope>
    <source>
        <strain evidence="2 3">16-83</strain>
    </source>
</reference>
<dbReference type="Proteomes" id="UP000320513">
    <property type="component" value="Unassembled WGS sequence"/>
</dbReference>
<dbReference type="PANTHER" id="PTHR43179">
    <property type="entry name" value="RHAMNOSYLTRANSFERASE WBBL"/>
    <property type="match status" value="1"/>
</dbReference>
<accession>A0A557XBJ1</accession>
<keyword evidence="2" id="KW-0808">Transferase</keyword>
<dbReference type="OrthoDB" id="3734530at2"/>
<dbReference type="RefSeq" id="WP_144956509.1">
    <property type="nucleotide sequence ID" value="NZ_VMQU01000168.1"/>
</dbReference>
<dbReference type="AlphaFoldDB" id="A0A557XBJ1"/>
<protein>
    <submittedName>
        <fullName evidence="2">Glycosyltransferase family 2 protein</fullName>
    </submittedName>
</protein>
<dbReference type="InterPro" id="IPR029044">
    <property type="entry name" value="Nucleotide-diphossugar_trans"/>
</dbReference>
<evidence type="ECO:0000313" key="3">
    <source>
        <dbReference type="Proteomes" id="UP000320513"/>
    </source>
</evidence>
<dbReference type="SUPFAM" id="SSF53448">
    <property type="entry name" value="Nucleotide-diphospho-sugar transferases"/>
    <property type="match status" value="1"/>
</dbReference>
<name>A0A557XBJ1_9MYCO</name>
<evidence type="ECO:0000313" key="2">
    <source>
        <dbReference type="EMBL" id="TVS82879.1"/>
    </source>
</evidence>
<dbReference type="GO" id="GO:0016740">
    <property type="term" value="F:transferase activity"/>
    <property type="evidence" value="ECO:0007669"/>
    <property type="project" value="UniProtKB-KW"/>
</dbReference>
<sequence>MTIVKGAGKIASTDQSPRMATSPPERAELVSATLGPPRLRTSFPVSSDTAPEDFDESAYLAAFPDVVRAIKAEEFPSALQHYEYTGRREGRLTDPRYEALISADTAGFPAAHVDAIYGCKDGQCLVLGWVNDDGQEPVGKLVLRNALGLRSSTTALYRYRRKDVTDYLGLPEGRNLGFWAIVAIERPETMRAPAVVTLSVGAERKTFNCQFRAVDEECFRELALDCLAKTQTVGHALVETFRHLDAGLGQSLIALNLKVSRRMALGAQTVQIGVAPARLETSVIVCLFGRPELLPIQCALFSKCHGIESYEFIYVSNSPEMAELLIKDATIANRIYGMPITLILLPGNAGFGVANNVAAAAARSGRLLILNPDIFPMDPEWPSQHSRIVNDLPPEQVALFGAPLYYDDGSLMHGGMYFEVDIEFFFRDQQATRYEMLRVEHYGKGAPPHTNPFLVSRPVPAVSGAWMSVEREWFESLGGFSPEYIYGHYEDADLCLKSFSAGKPVWLHYLPFVHFEGKGSAFRPAFEGGRLVNRWHFTKIWGEIVKNCVHGPASQAFSTPTHR</sequence>
<evidence type="ECO:0000256" key="1">
    <source>
        <dbReference type="SAM" id="MobiDB-lite"/>
    </source>
</evidence>
<comment type="caution">
    <text evidence="2">The sequence shown here is derived from an EMBL/GenBank/DDBJ whole genome shotgun (WGS) entry which is preliminary data.</text>
</comment>
<proteinExistence type="predicted"/>